<accession>A0A0H3BNB4</accession>
<protein>
    <submittedName>
        <fullName evidence="1">Phage head completion protein</fullName>
    </submittedName>
</protein>
<dbReference type="HOGENOM" id="CLU_109291_0_0_6"/>
<dbReference type="KEGG" id="see:SNSL254_A2932"/>
<dbReference type="AlphaFoldDB" id="A0A0H3BNB4"/>
<evidence type="ECO:0000313" key="1">
    <source>
        <dbReference type="EMBL" id="ACF62263.1"/>
    </source>
</evidence>
<proteinExistence type="predicted"/>
<name>A0A0H3BNB4_SALNS</name>
<organism evidence="1 2">
    <name type="scientific">Salmonella newport (strain SL254)</name>
    <dbReference type="NCBI Taxonomy" id="423368"/>
    <lineage>
        <taxon>Bacteria</taxon>
        <taxon>Pseudomonadati</taxon>
        <taxon>Pseudomonadota</taxon>
        <taxon>Gammaproteobacteria</taxon>
        <taxon>Enterobacterales</taxon>
        <taxon>Enterobacteriaceae</taxon>
        <taxon>Salmonella</taxon>
    </lineage>
</organism>
<gene>
    <name evidence="1" type="ordered locus">SNSL254_A2932</name>
</gene>
<dbReference type="Pfam" id="PF05926">
    <property type="entry name" value="Phage_GPL"/>
    <property type="match status" value="1"/>
</dbReference>
<evidence type="ECO:0000313" key="2">
    <source>
        <dbReference type="Proteomes" id="UP000008824"/>
    </source>
</evidence>
<sequence length="167" mass="18053">MCHCAVETGQSAFFGGFMFSGKPLDYQDEPLANNGFWPDLNLKDFQVQRSLPPDIDADTISQALLAAVAEVNAELENVEASWKAKGHTLAADVPGVKMGGLNSLCAQYMKAVFARAKADLLGEFATIGRRDTHPGQESQETRAGLLAEASVVIRRMKGLKRATVKKV</sequence>
<dbReference type="EMBL" id="CP001113">
    <property type="protein sequence ID" value="ACF62263.1"/>
    <property type="molecule type" value="Genomic_DNA"/>
</dbReference>
<reference evidence="1 2" key="1">
    <citation type="journal article" date="2011" name="J. Bacteriol.">
        <title>Comparative genomics of 28 Salmonella enterica isolates: evidence for CRISPR-mediated adaptive sublineage evolution.</title>
        <authorList>
            <person name="Fricke W.F."/>
            <person name="Mammel M.K."/>
            <person name="McDermott P.F."/>
            <person name="Tartera C."/>
            <person name="White D.G."/>
            <person name="Leclerc J.E."/>
            <person name="Ravel J."/>
            <person name="Cebula T.A."/>
        </authorList>
    </citation>
    <scope>NUCLEOTIDE SEQUENCE [LARGE SCALE GENOMIC DNA]</scope>
    <source>
        <strain evidence="1 2">SL254</strain>
    </source>
</reference>
<dbReference type="InterPro" id="IPR009225">
    <property type="entry name" value="Phage_head_completion_GpL"/>
</dbReference>
<dbReference type="Proteomes" id="UP000008824">
    <property type="component" value="Chromosome"/>
</dbReference>